<dbReference type="NCBIfam" id="TIGR01951">
    <property type="entry name" value="nusB"/>
    <property type="match status" value="1"/>
</dbReference>
<keyword evidence="3 6" id="KW-0694">RNA-binding</keyword>
<evidence type="ECO:0000256" key="3">
    <source>
        <dbReference type="ARBA" id="ARBA00022884"/>
    </source>
</evidence>
<dbReference type="Gene3D" id="1.10.940.10">
    <property type="entry name" value="NusB-like"/>
    <property type="match status" value="1"/>
</dbReference>
<proteinExistence type="inferred from homology"/>
<accession>A0A7V4XTE4</accession>
<dbReference type="GO" id="GO:0031564">
    <property type="term" value="P:transcription antitermination"/>
    <property type="evidence" value="ECO:0007669"/>
    <property type="project" value="UniProtKB-KW"/>
</dbReference>
<protein>
    <recommendedName>
        <fullName evidence="6">Transcription antitermination protein NusB</fullName>
    </recommendedName>
    <alternativeName>
        <fullName evidence="6">Antitermination factor NusB</fullName>
    </alternativeName>
</protein>
<dbReference type="PANTHER" id="PTHR11078:SF3">
    <property type="entry name" value="ANTITERMINATION NUSB DOMAIN-CONTAINING PROTEIN"/>
    <property type="match status" value="1"/>
</dbReference>
<dbReference type="GO" id="GO:0005829">
    <property type="term" value="C:cytosol"/>
    <property type="evidence" value="ECO:0007669"/>
    <property type="project" value="TreeGrafter"/>
</dbReference>
<comment type="caution">
    <text evidence="8">The sequence shown here is derived from an EMBL/GenBank/DDBJ whole genome shotgun (WGS) entry which is preliminary data.</text>
</comment>
<evidence type="ECO:0000256" key="1">
    <source>
        <dbReference type="ARBA" id="ARBA00005952"/>
    </source>
</evidence>
<dbReference type="PANTHER" id="PTHR11078">
    <property type="entry name" value="N UTILIZATION SUBSTANCE PROTEIN B-RELATED"/>
    <property type="match status" value="1"/>
</dbReference>
<gene>
    <name evidence="6 8" type="primary">nusB</name>
    <name evidence="8" type="ORF">ENW50_08750</name>
</gene>
<comment type="function">
    <text evidence="6">Involved in transcription antitermination. Required for transcription of ribosomal RNA (rRNA) genes. Binds specifically to the boxA antiterminator sequence of the ribosomal RNA (rrn) operons.</text>
</comment>
<evidence type="ECO:0000256" key="6">
    <source>
        <dbReference type="HAMAP-Rule" id="MF_00073"/>
    </source>
</evidence>
<keyword evidence="5 6" id="KW-0804">Transcription</keyword>
<dbReference type="AlphaFoldDB" id="A0A7V4XTE4"/>
<sequence>MTTTGKRRKSRELAMQMLFQADVGKQSPDDVRKTFWEAREEVEPDTRGFAEDLFRVAMNREEEIDTLIEQHSANWKLSRMAAVDRNVLRMAIAELLGFPGTPAPIIINEALEIARRYSAPESVNFLNGVLDAISRQRYEASKKK</sequence>
<evidence type="ECO:0000256" key="2">
    <source>
        <dbReference type="ARBA" id="ARBA00022814"/>
    </source>
</evidence>
<reference evidence="8" key="1">
    <citation type="journal article" date="2020" name="mSystems">
        <title>Genome- and Community-Level Interaction Insights into Carbon Utilization and Element Cycling Functions of Hydrothermarchaeota in Hydrothermal Sediment.</title>
        <authorList>
            <person name="Zhou Z."/>
            <person name="Liu Y."/>
            <person name="Xu W."/>
            <person name="Pan J."/>
            <person name="Luo Z.H."/>
            <person name="Li M."/>
        </authorList>
    </citation>
    <scope>NUCLEOTIDE SEQUENCE [LARGE SCALE GENOMIC DNA]</scope>
    <source>
        <strain evidence="8">SpSt-855</strain>
    </source>
</reference>
<dbReference type="Pfam" id="PF01029">
    <property type="entry name" value="NusB"/>
    <property type="match status" value="1"/>
</dbReference>
<keyword evidence="4 6" id="KW-0805">Transcription regulation</keyword>
<name>A0A7V4XTE4_9BACT</name>
<dbReference type="InterPro" id="IPR006027">
    <property type="entry name" value="NusB_RsmB_TIM44"/>
</dbReference>
<dbReference type="HAMAP" id="MF_00073">
    <property type="entry name" value="NusB"/>
    <property type="match status" value="1"/>
</dbReference>
<evidence type="ECO:0000256" key="5">
    <source>
        <dbReference type="ARBA" id="ARBA00023163"/>
    </source>
</evidence>
<dbReference type="InterPro" id="IPR035926">
    <property type="entry name" value="NusB-like_sf"/>
</dbReference>
<evidence type="ECO:0000259" key="7">
    <source>
        <dbReference type="Pfam" id="PF01029"/>
    </source>
</evidence>
<dbReference type="EMBL" id="DTKL01000056">
    <property type="protein sequence ID" value="HGY94752.1"/>
    <property type="molecule type" value="Genomic_DNA"/>
</dbReference>
<feature type="domain" description="NusB/RsmB/TIM44" evidence="7">
    <location>
        <begin position="8"/>
        <end position="135"/>
    </location>
</feature>
<dbReference type="SUPFAM" id="SSF48013">
    <property type="entry name" value="NusB-like"/>
    <property type="match status" value="1"/>
</dbReference>
<dbReference type="GO" id="GO:0006353">
    <property type="term" value="P:DNA-templated transcription termination"/>
    <property type="evidence" value="ECO:0007669"/>
    <property type="project" value="UniProtKB-UniRule"/>
</dbReference>
<evidence type="ECO:0000256" key="4">
    <source>
        <dbReference type="ARBA" id="ARBA00023015"/>
    </source>
</evidence>
<organism evidence="8">
    <name type="scientific">Acidobacterium capsulatum</name>
    <dbReference type="NCBI Taxonomy" id="33075"/>
    <lineage>
        <taxon>Bacteria</taxon>
        <taxon>Pseudomonadati</taxon>
        <taxon>Acidobacteriota</taxon>
        <taxon>Terriglobia</taxon>
        <taxon>Terriglobales</taxon>
        <taxon>Acidobacteriaceae</taxon>
        <taxon>Acidobacterium</taxon>
    </lineage>
</organism>
<keyword evidence="2 6" id="KW-0889">Transcription antitermination</keyword>
<dbReference type="GO" id="GO:0003723">
    <property type="term" value="F:RNA binding"/>
    <property type="evidence" value="ECO:0007669"/>
    <property type="project" value="UniProtKB-UniRule"/>
</dbReference>
<comment type="similarity">
    <text evidence="1 6">Belongs to the NusB family.</text>
</comment>
<dbReference type="InterPro" id="IPR011605">
    <property type="entry name" value="NusB_fam"/>
</dbReference>
<evidence type="ECO:0000313" key="8">
    <source>
        <dbReference type="EMBL" id="HGY94752.1"/>
    </source>
</evidence>